<feature type="transmembrane region" description="Helical" evidence="2">
    <location>
        <begin position="914"/>
        <end position="932"/>
    </location>
</feature>
<evidence type="ECO:0000313" key="4">
    <source>
        <dbReference type="Proteomes" id="UP001497444"/>
    </source>
</evidence>
<reference evidence="3" key="1">
    <citation type="submission" date="2024-02" db="EMBL/GenBank/DDBJ databases">
        <authorList>
            <consortium name="ELIXIR-Norway"/>
            <consortium name="Elixir Norway"/>
        </authorList>
    </citation>
    <scope>NUCLEOTIDE SEQUENCE</scope>
</reference>
<evidence type="ECO:0000313" key="3">
    <source>
        <dbReference type="EMBL" id="CAK9261680.1"/>
    </source>
</evidence>
<gene>
    <name evidence="3" type="ORF">CSSPJE1EN1_LOCUS7158</name>
</gene>
<protein>
    <submittedName>
        <fullName evidence="3">Uncharacterized protein</fullName>
    </submittedName>
</protein>
<keyword evidence="2" id="KW-0472">Membrane</keyword>
<keyword evidence="2" id="KW-0812">Transmembrane</keyword>
<dbReference type="Proteomes" id="UP001497444">
    <property type="component" value="Chromosome 14"/>
</dbReference>
<sequence>MSAFSGSNGSCRSPYHERAKKAASKSPGPSSTSSKPRRFVIGVPPPTVLRPETAVPRNSGYSDQSPGKAKLDVREPNTPTKTLEVHKENNTTFSHNDHAKHCETLPSRKGRVATPIKTPRPCSAATPLFSPSKPYCASRNHHQKVLVERPAHCNAHVGTANSGTGESTRIRRFPGKIEVNIAQLQTRIEKFMQHDENLTTSQTPENSSSEVLISDETSQDVHLENTSFSPLPQLLQVDSGGIAFTVGNEQPVQKALSPKLDFLRNQSECQMDLLQNSDFGSVGTAPGSSLTEILASPKADIVVISEHSKGGATRVESTSETAESIVLSNDDMLTPRMSCNNMVELEEVKAPISSECMAQYVKRDYCTSMIAEEIPPTRQESLPANTSCSNVVDTSSEINESGPLSDQDHLAAKTSCDNVVDAQDVTEKTCSGIPPPKICFIAEEFTHGKGESVTPVAALQTIGIRCPVDLDIEEEDEIDNHKLSLGSRFLTGMVFGSLLLGFVFGVLASGSQGLLPQKWHVNPLASSWQKSSIRKPVLEMSKSIEGLWQDCSHTSSFYPVVDLISIHKGYVSVRTQVYSLVQQIRYNHFKDFADAYVGSYPSLSLSATTGDHQNLHETKSLGGPWNHLTGIFHHFRTVCSQLWINVSQITTNIVSHGFKVWVSWKLKLDELSADAELNAGGESTDGVQVLLAPLIDSGYPEGIHSKAEYEDDNMGLMELLQMTTPALVVEMGTKDALLLDTLIEDQTLLDTPGMEGFEKDLYLILINPVVDETFLNLQEEPALDMPSNVAVTTEDNLSAFVKADEVHAWGTIDTSVTSAKMVSSKGEYKASISVDVEHLNTELSTEMEGIASDSSAGGSEMCFDASTPQTDSPGLTSFVDEDNDAIRDDNVDELLVQELLVEGIDGAETSRSQFVIIAIGSFGVAVAVSFLFKQQRASAQTKRETKSSFKEDHKCNSPAAIDEQPPVPTVKLATRASVCHNLPKTTCAISSPAYKVLAPGKFGLQEFSYDRVMTPALSAPTALARAASHLQEMPTVSAPTGFSTKPGYISDRTGIRTPLGTFMPTAPHLYSESSMSSSGSASEISSSDASGSGSDTNSVIESQLSMIPDGSCPLGSFTAYEPVAINEGTGIEQLKLTPVRRSSRIRSQAASPAHFA</sequence>
<keyword evidence="2" id="KW-1133">Transmembrane helix</keyword>
<keyword evidence="4" id="KW-1185">Reference proteome</keyword>
<feature type="compositionally biased region" description="Polar residues" evidence="1">
    <location>
        <begin position="1"/>
        <end position="11"/>
    </location>
</feature>
<organism evidence="3 4">
    <name type="scientific">Sphagnum jensenii</name>
    <dbReference type="NCBI Taxonomy" id="128206"/>
    <lineage>
        <taxon>Eukaryota</taxon>
        <taxon>Viridiplantae</taxon>
        <taxon>Streptophyta</taxon>
        <taxon>Embryophyta</taxon>
        <taxon>Bryophyta</taxon>
        <taxon>Sphagnophytina</taxon>
        <taxon>Sphagnopsida</taxon>
        <taxon>Sphagnales</taxon>
        <taxon>Sphagnaceae</taxon>
        <taxon>Sphagnum</taxon>
    </lineage>
</organism>
<feature type="compositionally biased region" description="Low complexity" evidence="1">
    <location>
        <begin position="1071"/>
        <end position="1095"/>
    </location>
</feature>
<feature type="region of interest" description="Disordered" evidence="1">
    <location>
        <begin position="1"/>
        <end position="81"/>
    </location>
</feature>
<dbReference type="PANTHER" id="PTHR34775">
    <property type="entry name" value="TRANSMEMBRANE PROTEIN"/>
    <property type="match status" value="1"/>
</dbReference>
<feature type="compositionally biased region" description="Low complexity" evidence="1">
    <location>
        <begin position="24"/>
        <end position="34"/>
    </location>
</feature>
<dbReference type="EMBL" id="OZ020109">
    <property type="protein sequence ID" value="CAK9261680.1"/>
    <property type="molecule type" value="Genomic_DNA"/>
</dbReference>
<dbReference type="PANTHER" id="PTHR34775:SF4">
    <property type="entry name" value="TRANSMEMBRANE PROTEIN"/>
    <property type="match status" value="1"/>
</dbReference>
<evidence type="ECO:0000256" key="2">
    <source>
        <dbReference type="SAM" id="Phobius"/>
    </source>
</evidence>
<feature type="compositionally biased region" description="Basic and acidic residues" evidence="1">
    <location>
        <begin position="941"/>
        <end position="955"/>
    </location>
</feature>
<accession>A0ABP0W4H5</accession>
<evidence type="ECO:0000256" key="1">
    <source>
        <dbReference type="SAM" id="MobiDB-lite"/>
    </source>
</evidence>
<proteinExistence type="predicted"/>
<feature type="region of interest" description="Disordered" evidence="1">
    <location>
        <begin position="941"/>
        <end position="963"/>
    </location>
</feature>
<feature type="region of interest" description="Disordered" evidence="1">
    <location>
        <begin position="1066"/>
        <end position="1097"/>
    </location>
</feature>
<name>A0ABP0W4H5_9BRYO</name>